<dbReference type="GO" id="GO:0016491">
    <property type="term" value="F:oxidoreductase activity"/>
    <property type="evidence" value="ECO:0007669"/>
    <property type="project" value="UniProtKB-KW"/>
</dbReference>
<dbReference type="InterPro" id="IPR002347">
    <property type="entry name" value="SDR_fam"/>
</dbReference>
<dbReference type="InterPro" id="IPR020904">
    <property type="entry name" value="Sc_DH/Rdtase_CS"/>
</dbReference>
<organism evidence="3 4">
    <name type="scientific">Carya illinoinensis</name>
    <name type="common">Pecan</name>
    <dbReference type="NCBI Taxonomy" id="32201"/>
    <lineage>
        <taxon>Eukaryota</taxon>
        <taxon>Viridiplantae</taxon>
        <taxon>Streptophyta</taxon>
        <taxon>Embryophyta</taxon>
        <taxon>Tracheophyta</taxon>
        <taxon>Spermatophyta</taxon>
        <taxon>Magnoliopsida</taxon>
        <taxon>eudicotyledons</taxon>
        <taxon>Gunneridae</taxon>
        <taxon>Pentapetalae</taxon>
        <taxon>rosids</taxon>
        <taxon>fabids</taxon>
        <taxon>Fagales</taxon>
        <taxon>Juglandaceae</taxon>
        <taxon>Carya</taxon>
    </lineage>
</organism>
<dbReference type="AlphaFoldDB" id="A0A922AIQ5"/>
<reference evidence="3" key="1">
    <citation type="submission" date="2021-01" db="EMBL/GenBank/DDBJ databases">
        <authorList>
            <person name="Lovell J.T."/>
            <person name="Bentley N."/>
            <person name="Bhattarai G."/>
            <person name="Jenkins J.W."/>
            <person name="Sreedasyam A."/>
            <person name="Alarcon Y."/>
            <person name="Bock C."/>
            <person name="Boston L."/>
            <person name="Carlson J."/>
            <person name="Cervantes K."/>
            <person name="Clermont K."/>
            <person name="Krom N."/>
            <person name="Kubenka K."/>
            <person name="Mamidi S."/>
            <person name="Mattison C."/>
            <person name="Monteros M."/>
            <person name="Pisani C."/>
            <person name="Plott C."/>
            <person name="Rajasekar S."/>
            <person name="Rhein H.S."/>
            <person name="Rohla C."/>
            <person name="Song M."/>
            <person name="Hilaire R.S."/>
            <person name="Shu S."/>
            <person name="Wells L."/>
            <person name="Wang X."/>
            <person name="Webber J."/>
            <person name="Heerema R.J."/>
            <person name="Klein P."/>
            <person name="Conner P."/>
            <person name="Grauke L."/>
            <person name="Grimwood J."/>
            <person name="Schmutz J."/>
            <person name="Randall J.J."/>
        </authorList>
    </citation>
    <scope>NUCLEOTIDE SEQUENCE</scope>
    <source>
        <tissue evidence="3">Leaf</tissue>
    </source>
</reference>
<sequence length="278" mass="28975">MNGASLLAPIAKRLAGKVALITGGASGIGENTAKLFAEHGAKVIIADIHDKLGFSVCQDKSINGAISYVHCDVTSESDVQNAVNTAMSKHGKLDIMFNNAGCPGQNKANILAVEQEGYKRIFDVNVLGSLLGAKHAAKVMIPAKRGTILFTASCATVSHGLSSHIYTASKHAVVGLTKNLCVELGQYGIRVNCISPHGVATPMVLKVLGIDNKKKAEEIISCAANLKGPVLEVGDVADAALFLASDESKYVSGLNLVVDGGFSTTNIALEESTKKFIS</sequence>
<accession>A0A922AIQ5</accession>
<dbReference type="Proteomes" id="UP000811246">
    <property type="component" value="Chromosome 14"/>
</dbReference>
<gene>
    <name evidence="3" type="ORF">I3842_14G088400</name>
</gene>
<dbReference type="Pfam" id="PF13561">
    <property type="entry name" value="adh_short_C2"/>
    <property type="match status" value="1"/>
</dbReference>
<dbReference type="PROSITE" id="PS00061">
    <property type="entry name" value="ADH_SHORT"/>
    <property type="match status" value="1"/>
</dbReference>
<dbReference type="FunFam" id="3.40.50.720:FF:000084">
    <property type="entry name" value="Short-chain dehydrogenase reductase"/>
    <property type="match status" value="1"/>
</dbReference>
<dbReference type="PANTHER" id="PTHR43180:SF99">
    <property type="entry name" value="SECOISOLARICIRESINOL DEHYDROGENASE"/>
    <property type="match status" value="1"/>
</dbReference>
<keyword evidence="2" id="KW-0560">Oxidoreductase</keyword>
<comment type="similarity">
    <text evidence="1">Belongs to the short-chain dehydrogenases/reductases (SDR) family.</text>
</comment>
<comment type="caution">
    <text evidence="3">The sequence shown here is derived from an EMBL/GenBank/DDBJ whole genome shotgun (WGS) entry which is preliminary data.</text>
</comment>
<evidence type="ECO:0000313" key="4">
    <source>
        <dbReference type="Proteomes" id="UP000811246"/>
    </source>
</evidence>
<evidence type="ECO:0000256" key="2">
    <source>
        <dbReference type="ARBA" id="ARBA00023002"/>
    </source>
</evidence>
<proteinExistence type="inferred from homology"/>
<evidence type="ECO:0000313" key="3">
    <source>
        <dbReference type="EMBL" id="KAG6678603.1"/>
    </source>
</evidence>
<protein>
    <recommendedName>
        <fullName evidence="5">Secoisolariciresinol dehydrogenase-like</fullName>
    </recommendedName>
</protein>
<dbReference type="PANTHER" id="PTHR43180">
    <property type="entry name" value="3-OXOACYL-(ACYL-CARRIER-PROTEIN) REDUCTASE (AFU_ORTHOLOGUE AFUA_6G11210)"/>
    <property type="match status" value="1"/>
</dbReference>
<dbReference type="EMBL" id="CM031838">
    <property type="protein sequence ID" value="KAG6678603.1"/>
    <property type="molecule type" value="Genomic_DNA"/>
</dbReference>
<evidence type="ECO:0008006" key="5">
    <source>
        <dbReference type="Google" id="ProtNLM"/>
    </source>
</evidence>
<evidence type="ECO:0000256" key="1">
    <source>
        <dbReference type="ARBA" id="ARBA00006484"/>
    </source>
</evidence>
<name>A0A922AIQ5_CARIL</name>
<dbReference type="NCBIfam" id="NF005559">
    <property type="entry name" value="PRK07231.1"/>
    <property type="match status" value="1"/>
</dbReference>